<feature type="domain" description="HTH cro/C1-type" evidence="1">
    <location>
        <begin position="1"/>
        <end position="24"/>
    </location>
</feature>
<evidence type="ECO:0000259" key="1">
    <source>
        <dbReference type="PROSITE" id="PS50943"/>
    </source>
</evidence>
<accession>A0A9Q4PUM9</accession>
<evidence type="ECO:0000313" key="3">
    <source>
        <dbReference type="Proteomes" id="UP001075461"/>
    </source>
</evidence>
<organism evidence="2 3">
    <name type="scientific">Campylobacter ureolyticus</name>
    <dbReference type="NCBI Taxonomy" id="827"/>
    <lineage>
        <taxon>Bacteria</taxon>
        <taxon>Pseudomonadati</taxon>
        <taxon>Campylobacterota</taxon>
        <taxon>Epsilonproteobacteria</taxon>
        <taxon>Campylobacterales</taxon>
        <taxon>Campylobacteraceae</taxon>
        <taxon>Campylobacter</taxon>
    </lineage>
</organism>
<dbReference type="PROSITE" id="PS50943">
    <property type="entry name" value="HTH_CROC1"/>
    <property type="match status" value="1"/>
</dbReference>
<name>A0A9Q4PUM9_9BACT</name>
<dbReference type="InterPro" id="IPR009061">
    <property type="entry name" value="DNA-bd_dom_put_sf"/>
</dbReference>
<sequence>MNRQELAKLLNVSRNTLTNWEKEKPELVRLINQGLALDEQIEETKKYLEKLENIKRRALISKKINL</sequence>
<dbReference type="GO" id="GO:0003677">
    <property type="term" value="F:DNA binding"/>
    <property type="evidence" value="ECO:0007669"/>
    <property type="project" value="InterPro"/>
</dbReference>
<dbReference type="AlphaFoldDB" id="A0A9Q4PUM9"/>
<dbReference type="EMBL" id="JAPXGP010000001">
    <property type="protein sequence ID" value="MCZ6161049.1"/>
    <property type="molecule type" value="Genomic_DNA"/>
</dbReference>
<proteinExistence type="predicted"/>
<comment type="caution">
    <text evidence="2">The sequence shown here is derived from an EMBL/GenBank/DDBJ whole genome shotgun (WGS) entry which is preliminary data.</text>
</comment>
<dbReference type="InterPro" id="IPR010982">
    <property type="entry name" value="Lambda_DNA-bd_dom_sf"/>
</dbReference>
<reference evidence="2" key="1">
    <citation type="submission" date="2022-12" db="EMBL/GenBank/DDBJ databases">
        <title>Species Delineation and Comparative Genomics within the Campylobacter ureolyticus Complex.</title>
        <authorList>
            <person name="Maki J."/>
            <person name="Howard M."/>
            <person name="Connelly S."/>
            <person name="Hardy D.J."/>
            <person name="Cameron A."/>
        </authorList>
    </citation>
    <scope>NUCLEOTIDE SEQUENCE</scope>
    <source>
        <strain evidence="2">URMC_786</strain>
    </source>
</reference>
<dbReference type="RefSeq" id="WP_269479539.1">
    <property type="nucleotide sequence ID" value="NZ_JAPXGP010000001.1"/>
</dbReference>
<dbReference type="SUPFAM" id="SSF46955">
    <property type="entry name" value="Putative DNA-binding domain"/>
    <property type="match status" value="1"/>
</dbReference>
<dbReference type="Proteomes" id="UP001075461">
    <property type="component" value="Unassembled WGS sequence"/>
</dbReference>
<protein>
    <recommendedName>
        <fullName evidence="1">HTH cro/C1-type domain-containing protein</fullName>
    </recommendedName>
</protein>
<gene>
    <name evidence="2" type="ORF">O6B92_01625</name>
</gene>
<evidence type="ECO:0000313" key="2">
    <source>
        <dbReference type="EMBL" id="MCZ6161049.1"/>
    </source>
</evidence>
<dbReference type="InterPro" id="IPR001387">
    <property type="entry name" value="Cro/C1-type_HTH"/>
</dbReference>
<dbReference type="Gene3D" id="1.10.260.40">
    <property type="entry name" value="lambda repressor-like DNA-binding domains"/>
    <property type="match status" value="1"/>
</dbReference>